<evidence type="ECO:0000313" key="2">
    <source>
        <dbReference type="EMBL" id="KAL1223698.1"/>
    </source>
</evidence>
<protein>
    <submittedName>
        <fullName evidence="2">F-box protein</fullName>
    </submittedName>
</protein>
<feature type="domain" description="F-box associated beta-propeller type 1" evidence="1">
    <location>
        <begin position="1"/>
        <end position="85"/>
    </location>
</feature>
<sequence length="111" mass="13088">MEIWITTRIEPKKVSWSMFLSVDMKPLTYCKFPFQDKSFFVDEEKKIVLIFDKAKRRFDPSLNVAYIIGNDGYFKRVDLGESTDRERVANLCARMFQAQCKSIMINSPFIN</sequence>
<dbReference type="AlphaFoldDB" id="A0ABD1C2K4"/>
<comment type="caution">
    <text evidence="2">The sequence shown here is derived from an EMBL/GenBank/DDBJ whole genome shotgun (WGS) entry which is preliminary data.</text>
</comment>
<accession>A0ABD1C2K4</accession>
<keyword evidence="3" id="KW-1185">Reference proteome</keyword>
<evidence type="ECO:0000313" key="3">
    <source>
        <dbReference type="Proteomes" id="UP001558713"/>
    </source>
</evidence>
<dbReference type="Pfam" id="PF07734">
    <property type="entry name" value="FBA_1"/>
    <property type="match status" value="1"/>
</dbReference>
<organism evidence="2 3">
    <name type="scientific">Cardamine amara subsp. amara</name>
    <dbReference type="NCBI Taxonomy" id="228776"/>
    <lineage>
        <taxon>Eukaryota</taxon>
        <taxon>Viridiplantae</taxon>
        <taxon>Streptophyta</taxon>
        <taxon>Embryophyta</taxon>
        <taxon>Tracheophyta</taxon>
        <taxon>Spermatophyta</taxon>
        <taxon>Magnoliopsida</taxon>
        <taxon>eudicotyledons</taxon>
        <taxon>Gunneridae</taxon>
        <taxon>Pentapetalae</taxon>
        <taxon>rosids</taxon>
        <taxon>malvids</taxon>
        <taxon>Brassicales</taxon>
        <taxon>Brassicaceae</taxon>
        <taxon>Cardamineae</taxon>
        <taxon>Cardamine</taxon>
    </lineage>
</organism>
<proteinExistence type="predicted"/>
<dbReference type="InterPro" id="IPR006527">
    <property type="entry name" value="F-box-assoc_dom_typ1"/>
</dbReference>
<gene>
    <name evidence="2" type="ORF">V5N11_022261</name>
</gene>
<dbReference type="EMBL" id="JBANAX010000068">
    <property type="protein sequence ID" value="KAL1223698.1"/>
    <property type="molecule type" value="Genomic_DNA"/>
</dbReference>
<dbReference type="Proteomes" id="UP001558713">
    <property type="component" value="Unassembled WGS sequence"/>
</dbReference>
<name>A0ABD1C2K4_CARAN</name>
<evidence type="ECO:0000259" key="1">
    <source>
        <dbReference type="Pfam" id="PF07734"/>
    </source>
</evidence>
<reference evidence="2 3" key="1">
    <citation type="submission" date="2024-04" db="EMBL/GenBank/DDBJ databases">
        <title>Genome assembly C_amara_ONT_v2.</title>
        <authorList>
            <person name="Yant L."/>
            <person name="Moore C."/>
            <person name="Slenker M."/>
        </authorList>
    </citation>
    <scope>NUCLEOTIDE SEQUENCE [LARGE SCALE GENOMIC DNA]</scope>
    <source>
        <tissue evidence="2">Leaf</tissue>
    </source>
</reference>